<dbReference type="KEGG" id="apol:K9D25_15880"/>
<gene>
    <name evidence="1" type="ORF">K9D25_15880</name>
</gene>
<protein>
    <submittedName>
        <fullName evidence="1">Uncharacterized protein</fullName>
    </submittedName>
</protein>
<reference evidence="1" key="1">
    <citation type="submission" date="2021-09" db="EMBL/GenBank/DDBJ databases">
        <title>Network and meta-omics reveal the key degrader and cooperation patterns in an efficient 1,4-dioxane-degrading microbial community.</title>
        <authorList>
            <person name="Dai C."/>
        </authorList>
    </citation>
    <scope>NUCLEOTIDE SEQUENCE</scope>
    <source>
        <strain evidence="1">ZM13</strain>
    </source>
</reference>
<dbReference type="AlphaFoldDB" id="A0A9E6ZR31"/>
<accession>A0A9E6ZR31</accession>
<dbReference type="EMBL" id="CP083239">
    <property type="protein sequence ID" value="UOK70199.1"/>
    <property type="molecule type" value="Genomic_DNA"/>
</dbReference>
<organism evidence="1 2">
    <name type="scientific">Ancylobacter polymorphus</name>
    <dbReference type="NCBI Taxonomy" id="223390"/>
    <lineage>
        <taxon>Bacteria</taxon>
        <taxon>Pseudomonadati</taxon>
        <taxon>Pseudomonadota</taxon>
        <taxon>Alphaproteobacteria</taxon>
        <taxon>Hyphomicrobiales</taxon>
        <taxon>Xanthobacteraceae</taxon>
        <taxon>Ancylobacter</taxon>
    </lineage>
</organism>
<dbReference type="Proteomes" id="UP000831684">
    <property type="component" value="Chromosome"/>
</dbReference>
<sequence length="436" mass="47177">MADFLLGNLGGVTRLRTCLPGQDVENINLDERYVTFDSTWPNAFRLIDNNVVSAASLSNLTVNYAGGATRRVKLLPSSGSLVRPVLAWARRGSGSLQYISGGVTRTQAYQRGYRQCGVSLRTAFILLSPQLSGVDYVYFIFGNNASSPEDSGTNGFILGNHPLHGRGLFVSRPGAVIETAGIDDMTVATKKNVFQIAETGQCASSGLALSDPMADPVLATGSGPVVGFVDLEGSYPHYPPVIVYFTTNAGGIACSAYWINPSRIMLTGGTGVTNFRFAVVATDPAYRGGVDSTEGVRRWHYSPATGLVVTKHDVHFDLASQTDYIFRSDRLTPYIKAYEQIPASRPFGAYNIPAPPPVGAGLPFAFFLHYKNATGDWWCGCGYSGEFDKRIFNTTIDKWVPQDTMNAYVSARDKYTWLGASSSTLTAFATMNVSDF</sequence>
<dbReference type="RefSeq" id="WP_244376603.1">
    <property type="nucleotide sequence ID" value="NZ_CP083239.1"/>
</dbReference>
<proteinExistence type="predicted"/>
<evidence type="ECO:0000313" key="1">
    <source>
        <dbReference type="EMBL" id="UOK70199.1"/>
    </source>
</evidence>
<name>A0A9E6ZR31_9HYPH</name>
<evidence type="ECO:0000313" key="2">
    <source>
        <dbReference type="Proteomes" id="UP000831684"/>
    </source>
</evidence>